<sequence length="96" mass="10801">MKSLNMVANFMANTQHSAEKKTNKQHITKLGTYFLDSLMIVVDNKNHLQNILNSIQHHLDDICLSTNTYSSRELIASKLWNALSASNLCTAITLPK</sequence>
<reference evidence="1" key="1">
    <citation type="submission" date="2013-05" db="EMBL/GenBank/DDBJ databases">
        <authorList>
            <person name="Yim A.K.Y."/>
            <person name="Chan T.F."/>
            <person name="Ji K.M."/>
            <person name="Liu X.Y."/>
            <person name="Zhou J.W."/>
            <person name="Li R.Q."/>
            <person name="Yang K.Y."/>
            <person name="Li J."/>
            <person name="Li M."/>
            <person name="Law P.T.W."/>
            <person name="Wu Y.L."/>
            <person name="Cai Z.L."/>
            <person name="Qin H."/>
            <person name="Bao Y."/>
            <person name="Leung R.K.K."/>
            <person name="Ng P.K.S."/>
            <person name="Zou J."/>
            <person name="Zhong X.J."/>
            <person name="Ran P.X."/>
            <person name="Zhong N.S."/>
            <person name="Liu Z.G."/>
            <person name="Tsui S.K.W."/>
        </authorList>
    </citation>
    <scope>NUCLEOTIDE SEQUENCE</scope>
    <source>
        <strain evidence="1">Derf</strain>
        <tissue evidence="1">Whole organism</tissue>
    </source>
</reference>
<dbReference type="AlphaFoldDB" id="A0A922HR37"/>
<reference evidence="1" key="2">
    <citation type="journal article" date="2022" name="Res Sq">
        <title>Comparative Genomics Reveals Insights into the Divergent Evolution of Astigmatic Mites and Household Pest Adaptations.</title>
        <authorList>
            <person name="Xiong Q."/>
            <person name="Wan A.T.-Y."/>
            <person name="Liu X.-Y."/>
            <person name="Fung C.S.-H."/>
            <person name="Xiao X."/>
            <person name="Malainual N."/>
            <person name="Hou J."/>
            <person name="Wang L."/>
            <person name="Wang M."/>
            <person name="Yang K."/>
            <person name="Cui Y."/>
            <person name="Leung E."/>
            <person name="Nong W."/>
            <person name="Shin S.-K."/>
            <person name="Au S."/>
            <person name="Jeong K.Y."/>
            <person name="Chew F.T."/>
            <person name="Hui J."/>
            <person name="Leung T.F."/>
            <person name="Tungtrongchitr A."/>
            <person name="Zhong N."/>
            <person name="Liu Z."/>
            <person name="Tsui S."/>
        </authorList>
    </citation>
    <scope>NUCLEOTIDE SEQUENCE</scope>
    <source>
        <strain evidence="1">Derf</strain>
        <tissue evidence="1">Whole organism</tissue>
    </source>
</reference>
<accession>A0A922HR37</accession>
<dbReference type="Proteomes" id="UP000790347">
    <property type="component" value="Unassembled WGS sequence"/>
</dbReference>
<evidence type="ECO:0000313" key="2">
    <source>
        <dbReference type="Proteomes" id="UP000790347"/>
    </source>
</evidence>
<keyword evidence="2" id="KW-1185">Reference proteome</keyword>
<evidence type="ECO:0000313" key="1">
    <source>
        <dbReference type="EMBL" id="KAH9501021.1"/>
    </source>
</evidence>
<organism evidence="1 2">
    <name type="scientific">Dermatophagoides farinae</name>
    <name type="common">American house dust mite</name>
    <dbReference type="NCBI Taxonomy" id="6954"/>
    <lineage>
        <taxon>Eukaryota</taxon>
        <taxon>Metazoa</taxon>
        <taxon>Ecdysozoa</taxon>
        <taxon>Arthropoda</taxon>
        <taxon>Chelicerata</taxon>
        <taxon>Arachnida</taxon>
        <taxon>Acari</taxon>
        <taxon>Acariformes</taxon>
        <taxon>Sarcoptiformes</taxon>
        <taxon>Astigmata</taxon>
        <taxon>Psoroptidia</taxon>
        <taxon>Analgoidea</taxon>
        <taxon>Pyroglyphidae</taxon>
        <taxon>Dermatophagoidinae</taxon>
        <taxon>Dermatophagoides</taxon>
    </lineage>
</organism>
<dbReference type="EMBL" id="ASGP02000006">
    <property type="protein sequence ID" value="KAH9501021.1"/>
    <property type="molecule type" value="Genomic_DNA"/>
</dbReference>
<name>A0A922HR37_DERFA</name>
<comment type="caution">
    <text evidence="1">The sequence shown here is derived from an EMBL/GenBank/DDBJ whole genome shotgun (WGS) entry which is preliminary data.</text>
</comment>
<protein>
    <submittedName>
        <fullName evidence="1">Uncharacterized protein</fullName>
    </submittedName>
</protein>
<proteinExistence type="predicted"/>
<gene>
    <name evidence="1" type="ORF">DERF_011892</name>
</gene>